<keyword evidence="7" id="KW-0472">Membrane</keyword>
<dbReference type="InterPro" id="IPR050428">
    <property type="entry name" value="TCS_sensor_his_kinase"/>
</dbReference>
<dbReference type="GO" id="GO:0005524">
    <property type="term" value="F:ATP binding"/>
    <property type="evidence" value="ECO:0007669"/>
    <property type="project" value="UniProtKB-KW"/>
</dbReference>
<evidence type="ECO:0000256" key="7">
    <source>
        <dbReference type="ARBA" id="ARBA00022989"/>
    </source>
</evidence>
<feature type="compositionally biased region" description="Pro residues" evidence="8">
    <location>
        <begin position="426"/>
        <end position="435"/>
    </location>
</feature>
<dbReference type="PROSITE" id="PS50109">
    <property type="entry name" value="HIS_KIN"/>
    <property type="match status" value="1"/>
</dbReference>
<evidence type="ECO:0000313" key="11">
    <source>
        <dbReference type="Proteomes" id="UP001494902"/>
    </source>
</evidence>
<evidence type="ECO:0000256" key="5">
    <source>
        <dbReference type="ARBA" id="ARBA00022692"/>
    </source>
</evidence>
<comment type="caution">
    <text evidence="10">The sequence shown here is derived from an EMBL/GenBank/DDBJ whole genome shotgun (WGS) entry which is preliminary data.</text>
</comment>
<dbReference type="Proteomes" id="UP001494902">
    <property type="component" value="Unassembled WGS sequence"/>
</dbReference>
<organism evidence="10 11">
    <name type="scientific">Pseudonocardia nematodicida</name>
    <dbReference type="NCBI Taxonomy" id="1206997"/>
    <lineage>
        <taxon>Bacteria</taxon>
        <taxon>Bacillati</taxon>
        <taxon>Actinomycetota</taxon>
        <taxon>Actinomycetes</taxon>
        <taxon>Pseudonocardiales</taxon>
        <taxon>Pseudonocardiaceae</taxon>
        <taxon>Pseudonocardia</taxon>
    </lineage>
</organism>
<comment type="catalytic activity">
    <reaction evidence="1">
        <text>ATP + protein L-histidine = ADP + protein N-phospho-L-histidine.</text>
        <dbReference type="EC" id="2.7.13.3"/>
    </reaction>
</comment>
<feature type="region of interest" description="Disordered" evidence="8">
    <location>
        <begin position="314"/>
        <end position="449"/>
    </location>
</feature>
<keyword evidence="7" id="KW-1133">Transmembrane helix</keyword>
<evidence type="ECO:0000256" key="6">
    <source>
        <dbReference type="ARBA" id="ARBA00022777"/>
    </source>
</evidence>
<keyword evidence="6" id="KW-0418">Kinase</keyword>
<evidence type="ECO:0000256" key="8">
    <source>
        <dbReference type="SAM" id="MobiDB-lite"/>
    </source>
</evidence>
<gene>
    <name evidence="10" type="ORF">WIS52_04835</name>
</gene>
<keyword evidence="10" id="KW-0547">Nucleotide-binding</keyword>
<dbReference type="EC" id="2.7.13.3" evidence="2"/>
<dbReference type="PANTHER" id="PTHR45436:SF5">
    <property type="entry name" value="SENSOR HISTIDINE KINASE TRCS"/>
    <property type="match status" value="1"/>
</dbReference>
<keyword evidence="4" id="KW-0808">Transferase</keyword>
<reference evidence="10 11" key="1">
    <citation type="submission" date="2024-03" db="EMBL/GenBank/DDBJ databases">
        <title>Draft genome sequence of Pseudonocardia nematodicida JCM 31783.</title>
        <authorList>
            <person name="Butdee W."/>
            <person name="Duangmal K."/>
        </authorList>
    </citation>
    <scope>NUCLEOTIDE SEQUENCE [LARGE SCALE GENOMIC DNA]</scope>
    <source>
        <strain evidence="10 11">JCM 31783</strain>
    </source>
</reference>
<keyword evidence="3" id="KW-0597">Phosphoprotein</keyword>
<evidence type="ECO:0000256" key="4">
    <source>
        <dbReference type="ARBA" id="ARBA00022679"/>
    </source>
</evidence>
<feature type="domain" description="Histidine kinase" evidence="9">
    <location>
        <begin position="168"/>
        <end position="274"/>
    </location>
</feature>
<dbReference type="InterPro" id="IPR005467">
    <property type="entry name" value="His_kinase_dom"/>
</dbReference>
<dbReference type="SUPFAM" id="SSF55874">
    <property type="entry name" value="ATPase domain of HSP90 chaperone/DNA topoisomerase II/histidine kinase"/>
    <property type="match status" value="1"/>
</dbReference>
<name>A0ABV1K858_9PSEU</name>
<dbReference type="RefSeq" id="WP_349296883.1">
    <property type="nucleotide sequence ID" value="NZ_JBEDNQ010000002.1"/>
</dbReference>
<feature type="compositionally biased region" description="Pro residues" evidence="8">
    <location>
        <begin position="350"/>
        <end position="359"/>
    </location>
</feature>
<dbReference type="PANTHER" id="PTHR45436">
    <property type="entry name" value="SENSOR HISTIDINE KINASE YKOH"/>
    <property type="match status" value="1"/>
</dbReference>
<evidence type="ECO:0000313" key="10">
    <source>
        <dbReference type="EMBL" id="MEQ3549787.1"/>
    </source>
</evidence>
<dbReference type="InterPro" id="IPR036890">
    <property type="entry name" value="HATPase_C_sf"/>
</dbReference>
<keyword evidence="10" id="KW-0067">ATP-binding</keyword>
<evidence type="ECO:0000259" key="9">
    <source>
        <dbReference type="PROSITE" id="PS50109"/>
    </source>
</evidence>
<dbReference type="EMBL" id="JBEDNQ010000002">
    <property type="protein sequence ID" value="MEQ3549787.1"/>
    <property type="molecule type" value="Genomic_DNA"/>
</dbReference>
<dbReference type="InterPro" id="IPR003594">
    <property type="entry name" value="HATPase_dom"/>
</dbReference>
<evidence type="ECO:0000256" key="2">
    <source>
        <dbReference type="ARBA" id="ARBA00012438"/>
    </source>
</evidence>
<evidence type="ECO:0000256" key="1">
    <source>
        <dbReference type="ARBA" id="ARBA00000085"/>
    </source>
</evidence>
<keyword evidence="11" id="KW-1185">Reference proteome</keyword>
<sequence length="449" mass="46680">MASRARAREILDRSRVMFGRSRVVAADLLDPQRRAVPKAIEAAPSAPAAPAVTTATDGALVEVCASIALRDLNLIDTLLSDLEAMERGEEDSARLSQLYRLDHLAARLRRNAENLRVLADRDADEDGGTTISVLDTVRGAMSSIDQYAKVGIGHMVPLGVAGFGANDLSRVLAELLDNAAAHSPPGSDVRVSAHLTERGSVLIRIEDDGIGLPADRLAELNTRLTSDQPLDDAAVRHMGLAVVRRLAERHGLGVSLDHRVPRGTTAGVVVPPSLITDLPEDTWSGRATVPARRGAQVPEEDVPVLAGVNGVSAGAGGAAAELPRRSATAPTPRLAPEPTARPKATAPPKETAPPKPTLPSSPAIDGTTDSGLPRRVSRSIKPDTPDVVPAPAGDGVDLAGADQFLADLDGFTDGEAAARAQDDPDAPTPGAPTPDAPAQDAPTEDGDTR</sequence>
<accession>A0ABV1K858</accession>
<dbReference type="SMART" id="SM00387">
    <property type="entry name" value="HATPase_c"/>
    <property type="match status" value="1"/>
</dbReference>
<evidence type="ECO:0000256" key="3">
    <source>
        <dbReference type="ARBA" id="ARBA00022553"/>
    </source>
</evidence>
<feature type="compositionally biased region" description="Low complexity" evidence="8">
    <location>
        <begin position="336"/>
        <end position="349"/>
    </location>
</feature>
<dbReference type="Pfam" id="PF02518">
    <property type="entry name" value="HATPase_c"/>
    <property type="match status" value="1"/>
</dbReference>
<dbReference type="Gene3D" id="3.30.565.10">
    <property type="entry name" value="Histidine kinase-like ATPase, C-terminal domain"/>
    <property type="match status" value="1"/>
</dbReference>
<protein>
    <recommendedName>
        <fullName evidence="2">histidine kinase</fullName>
        <ecNumber evidence="2">2.7.13.3</ecNumber>
    </recommendedName>
</protein>
<proteinExistence type="predicted"/>
<keyword evidence="5" id="KW-0812">Transmembrane</keyword>